<dbReference type="InterPro" id="IPR001128">
    <property type="entry name" value="Cyt_P450"/>
</dbReference>
<comment type="caution">
    <text evidence="10">The sequence shown here is derived from an EMBL/GenBank/DDBJ whole genome shotgun (WGS) entry which is preliminary data.</text>
</comment>
<evidence type="ECO:0000256" key="1">
    <source>
        <dbReference type="ARBA" id="ARBA00001971"/>
    </source>
</evidence>
<evidence type="ECO:0000256" key="2">
    <source>
        <dbReference type="ARBA" id="ARBA00010617"/>
    </source>
</evidence>
<evidence type="ECO:0000313" key="11">
    <source>
        <dbReference type="Proteomes" id="UP001487740"/>
    </source>
</evidence>
<dbReference type="InterPro" id="IPR036396">
    <property type="entry name" value="Cyt_P450_sf"/>
</dbReference>
<proteinExistence type="inferred from homology"/>
<evidence type="ECO:0000256" key="6">
    <source>
        <dbReference type="ARBA" id="ARBA00023004"/>
    </source>
</evidence>
<dbReference type="InterPro" id="IPR017972">
    <property type="entry name" value="Cyt_P450_CS"/>
</dbReference>
<accession>A0AAW0UKA1</accession>
<dbReference type="GO" id="GO:0004497">
    <property type="term" value="F:monooxygenase activity"/>
    <property type="evidence" value="ECO:0007669"/>
    <property type="project" value="UniProtKB-KW"/>
</dbReference>
<dbReference type="PROSITE" id="PS00086">
    <property type="entry name" value="CYTOCHROME_P450"/>
    <property type="match status" value="1"/>
</dbReference>
<dbReference type="SUPFAM" id="SSF48264">
    <property type="entry name" value="Cytochrome P450"/>
    <property type="match status" value="1"/>
</dbReference>
<evidence type="ECO:0008006" key="12">
    <source>
        <dbReference type="Google" id="ProtNLM"/>
    </source>
</evidence>
<organism evidence="10 11">
    <name type="scientific">Scylla paramamosain</name>
    <name type="common">Mud crab</name>
    <dbReference type="NCBI Taxonomy" id="85552"/>
    <lineage>
        <taxon>Eukaryota</taxon>
        <taxon>Metazoa</taxon>
        <taxon>Ecdysozoa</taxon>
        <taxon>Arthropoda</taxon>
        <taxon>Crustacea</taxon>
        <taxon>Multicrustacea</taxon>
        <taxon>Malacostraca</taxon>
        <taxon>Eumalacostraca</taxon>
        <taxon>Eucarida</taxon>
        <taxon>Decapoda</taxon>
        <taxon>Pleocyemata</taxon>
        <taxon>Brachyura</taxon>
        <taxon>Eubrachyura</taxon>
        <taxon>Portunoidea</taxon>
        <taxon>Portunidae</taxon>
        <taxon>Portuninae</taxon>
        <taxon>Scylla</taxon>
    </lineage>
</organism>
<gene>
    <name evidence="10" type="ORF">O3P69_003313</name>
</gene>
<dbReference type="Pfam" id="PF00067">
    <property type="entry name" value="p450"/>
    <property type="match status" value="1"/>
</dbReference>
<reference evidence="10 11" key="1">
    <citation type="submission" date="2023-03" db="EMBL/GenBank/DDBJ databases">
        <title>High-quality genome of Scylla paramamosain provides insights in environmental adaptation.</title>
        <authorList>
            <person name="Zhang L."/>
        </authorList>
    </citation>
    <scope>NUCLEOTIDE SEQUENCE [LARGE SCALE GENOMIC DNA]</scope>
    <source>
        <strain evidence="10">LZ_2023a</strain>
        <tissue evidence="10">Muscle</tissue>
    </source>
</reference>
<dbReference type="PRINTS" id="PR00385">
    <property type="entry name" value="P450"/>
</dbReference>
<dbReference type="InterPro" id="IPR050479">
    <property type="entry name" value="CYP11_CYP27_families"/>
</dbReference>
<dbReference type="PANTHER" id="PTHR24279">
    <property type="entry name" value="CYTOCHROME P450"/>
    <property type="match status" value="1"/>
</dbReference>
<dbReference type="GO" id="GO:0020037">
    <property type="term" value="F:heme binding"/>
    <property type="evidence" value="ECO:0007669"/>
    <property type="project" value="InterPro"/>
</dbReference>
<evidence type="ECO:0000256" key="4">
    <source>
        <dbReference type="ARBA" id="ARBA00022723"/>
    </source>
</evidence>
<dbReference type="PRINTS" id="PR00463">
    <property type="entry name" value="EP450I"/>
</dbReference>
<keyword evidence="4 8" id="KW-0479">Metal-binding</keyword>
<dbReference type="Proteomes" id="UP001487740">
    <property type="component" value="Unassembled WGS sequence"/>
</dbReference>
<keyword evidence="6 8" id="KW-0408">Iron</keyword>
<evidence type="ECO:0000256" key="5">
    <source>
        <dbReference type="ARBA" id="ARBA00023002"/>
    </source>
</evidence>
<dbReference type="Gene3D" id="1.10.630.10">
    <property type="entry name" value="Cytochrome P450"/>
    <property type="match status" value="1"/>
</dbReference>
<comment type="cofactor">
    <cofactor evidence="1 8">
        <name>heme</name>
        <dbReference type="ChEBI" id="CHEBI:30413"/>
    </cofactor>
</comment>
<feature type="binding site" description="axial binding residue" evidence="8">
    <location>
        <position position="413"/>
    </location>
    <ligand>
        <name>heme</name>
        <dbReference type="ChEBI" id="CHEBI:30413"/>
    </ligand>
    <ligandPart>
        <name>Fe</name>
        <dbReference type="ChEBI" id="CHEBI:18248"/>
    </ligandPart>
</feature>
<evidence type="ECO:0000256" key="9">
    <source>
        <dbReference type="RuleBase" id="RU000461"/>
    </source>
</evidence>
<protein>
    <recommendedName>
        <fullName evidence="12">Cytochrome P450</fullName>
    </recommendedName>
</protein>
<evidence type="ECO:0000256" key="3">
    <source>
        <dbReference type="ARBA" id="ARBA00022617"/>
    </source>
</evidence>
<dbReference type="InterPro" id="IPR002401">
    <property type="entry name" value="Cyt_P450_E_grp-I"/>
</dbReference>
<keyword evidence="7 9" id="KW-0503">Monooxygenase</keyword>
<dbReference type="PANTHER" id="PTHR24279:SF120">
    <property type="entry name" value="CYTOCHROME P450"/>
    <property type="match status" value="1"/>
</dbReference>
<evidence type="ECO:0000313" key="10">
    <source>
        <dbReference type="EMBL" id="KAK8400558.1"/>
    </source>
</evidence>
<dbReference type="GO" id="GO:0005506">
    <property type="term" value="F:iron ion binding"/>
    <property type="evidence" value="ECO:0007669"/>
    <property type="project" value="InterPro"/>
</dbReference>
<dbReference type="GO" id="GO:0016705">
    <property type="term" value="F:oxidoreductase activity, acting on paired donors, with incorporation or reduction of molecular oxygen"/>
    <property type="evidence" value="ECO:0007669"/>
    <property type="project" value="InterPro"/>
</dbReference>
<dbReference type="EMBL" id="JARAKH010000010">
    <property type="protein sequence ID" value="KAK8400558.1"/>
    <property type="molecule type" value="Genomic_DNA"/>
</dbReference>
<evidence type="ECO:0000256" key="8">
    <source>
        <dbReference type="PIRSR" id="PIRSR602401-1"/>
    </source>
</evidence>
<keyword evidence="5 9" id="KW-0560">Oxidoreductase</keyword>
<name>A0AAW0UKA1_SCYPA</name>
<sequence length="467" mass="53943">MGTLFDMIFDKDFNKDKIHIYFKKLFQKYGSVVRVKFPGQPTMVMVHNPEDLLFILNATMHNPVRPPMESLKKARYENDYYEKKSGLVSENGEEWARLATVLRPKVLRPNNVSQYLARMDQVTLDFLQRISTLRDTSGEVNIDFIEELNKWSSECICLISLNQRIGCLDPSLLAGSEPQLIVKATVDFMRALMECESGSKLWKLYPTKIYKQLRTSMEILRKKTSNVLDEIESEMEAKLKKDPSSSLTMLEQLLCQDGITRKDIITFMIDLLPGATETVSNMAAVILYLLAKNPQAQIKVQEEIDQVLGDGVDVLTPKHMNQLSYVKAVVKEANRVLPPALGPVRLLQEDLRLGNFLLQKGWLVFLMNAFAGWDPAEFQKHDQFLPERWLRHRPYGDIHPCSVIPFSFGIRMCIGRRIAEQEIYTLIARMLHRYNVEYKHGEIDRIHKFVFSPVGPMKFTFIDRHPK</sequence>
<keyword evidence="3 8" id="KW-0349">Heme</keyword>
<evidence type="ECO:0000256" key="7">
    <source>
        <dbReference type="ARBA" id="ARBA00023033"/>
    </source>
</evidence>
<keyword evidence="11" id="KW-1185">Reference proteome</keyword>
<comment type="similarity">
    <text evidence="2 9">Belongs to the cytochrome P450 family.</text>
</comment>
<dbReference type="AlphaFoldDB" id="A0AAW0UKA1"/>
<dbReference type="CDD" id="cd11054">
    <property type="entry name" value="CYP24A1-like"/>
    <property type="match status" value="1"/>
</dbReference>